<dbReference type="EMBL" id="FXTD01000008">
    <property type="protein sequence ID" value="SMO75702.1"/>
    <property type="molecule type" value="Genomic_DNA"/>
</dbReference>
<feature type="region of interest" description="Disordered" evidence="1">
    <location>
        <begin position="180"/>
        <end position="209"/>
    </location>
</feature>
<accession>A0A521DVT8</accession>
<dbReference type="Pfam" id="PF23933">
    <property type="entry name" value="DUF7269"/>
    <property type="match status" value="1"/>
</dbReference>
<dbReference type="AlphaFoldDB" id="A0A521DVT8"/>
<keyword evidence="2" id="KW-0472">Membrane</keyword>
<reference evidence="3 4" key="1">
    <citation type="submission" date="2017-05" db="EMBL/GenBank/DDBJ databases">
        <authorList>
            <person name="Varghese N."/>
            <person name="Submissions S."/>
        </authorList>
    </citation>
    <scope>NUCLEOTIDE SEQUENCE [LARGE SCALE GENOMIC DNA]</scope>
    <source>
        <strain evidence="3 4">DSM 19504</strain>
    </source>
</reference>
<name>A0A521DVT8_9EURY</name>
<evidence type="ECO:0000256" key="1">
    <source>
        <dbReference type="SAM" id="MobiDB-lite"/>
    </source>
</evidence>
<keyword evidence="2" id="KW-0812">Transmembrane</keyword>
<dbReference type="Proteomes" id="UP000319712">
    <property type="component" value="Unassembled WGS sequence"/>
</dbReference>
<evidence type="ECO:0000313" key="3">
    <source>
        <dbReference type="EMBL" id="SMO75702.1"/>
    </source>
</evidence>
<feature type="transmembrane region" description="Helical" evidence="2">
    <location>
        <begin position="29"/>
        <end position="50"/>
    </location>
</feature>
<dbReference type="InterPro" id="IPR055693">
    <property type="entry name" value="DUF7269"/>
</dbReference>
<gene>
    <name evidence="3" type="ORF">SAMN06264867_10884</name>
</gene>
<feature type="compositionally biased region" description="Basic and acidic residues" evidence="1">
    <location>
        <begin position="190"/>
        <end position="202"/>
    </location>
</feature>
<evidence type="ECO:0000256" key="2">
    <source>
        <dbReference type="SAM" id="Phobius"/>
    </source>
</evidence>
<keyword evidence="2" id="KW-1133">Transmembrane helix</keyword>
<dbReference type="RefSeq" id="WP_246066520.1">
    <property type="nucleotide sequence ID" value="NZ_FXTD01000008.1"/>
</dbReference>
<proteinExistence type="predicted"/>
<keyword evidence="4" id="KW-1185">Reference proteome</keyword>
<organism evidence="3 4">
    <name type="scientific">Halorubrum cibi</name>
    <dbReference type="NCBI Taxonomy" id="413815"/>
    <lineage>
        <taxon>Archaea</taxon>
        <taxon>Methanobacteriati</taxon>
        <taxon>Methanobacteriota</taxon>
        <taxon>Stenosarchaea group</taxon>
        <taxon>Halobacteria</taxon>
        <taxon>Halobacteriales</taxon>
        <taxon>Haloferacaceae</taxon>
        <taxon>Halorubrum</taxon>
    </lineage>
</organism>
<evidence type="ECO:0000313" key="4">
    <source>
        <dbReference type="Proteomes" id="UP000319712"/>
    </source>
</evidence>
<sequence>MRPLAVVGVAAVAVGFLVAVDRGLAGALDLSFVVVTLVGILGVLQGVRYASARRGRERRSTDLGEPERRERAAVPGADFDATVSRAVSARRRWGRTARDDVRSRVREAAIRAVARERSCSAERAAELLEEGEWTDDRTAAAFLSRSISYPIRDQILGGLPGRSAFRNGVTAAVDALERATAGIDAGAAGDDERAVDERKTTTDRSGGNR</sequence>
<protein>
    <submittedName>
        <fullName evidence="3">Uncharacterized protein</fullName>
    </submittedName>
</protein>